<evidence type="ECO:0000313" key="2">
    <source>
        <dbReference type="Proteomes" id="UP000729733"/>
    </source>
</evidence>
<reference evidence="1" key="1">
    <citation type="journal article" date="2021" name="Antonie Van Leeuwenhoek">
        <title>Draft genome and description of Waterburya agarophytonicola gen. nov. sp. nov. (Pleurocapsales, Cyanobacteria): a seaweed symbiont.</title>
        <authorList>
            <person name="Bonthond G."/>
            <person name="Shalygin S."/>
            <person name="Bayer T."/>
            <person name="Weinberger F."/>
        </authorList>
    </citation>
    <scope>NUCLEOTIDE SEQUENCE</scope>
    <source>
        <strain evidence="1">KI4</strain>
    </source>
</reference>
<gene>
    <name evidence="1" type="ORF">I4641_18430</name>
</gene>
<comment type="caution">
    <text evidence="1">The sequence shown here is derived from an EMBL/GenBank/DDBJ whole genome shotgun (WGS) entry which is preliminary data.</text>
</comment>
<name>A0A964FKS6_9CYAN</name>
<evidence type="ECO:0000313" key="1">
    <source>
        <dbReference type="EMBL" id="MCC0178948.1"/>
    </source>
</evidence>
<dbReference type="Proteomes" id="UP000729733">
    <property type="component" value="Unassembled WGS sequence"/>
</dbReference>
<organism evidence="1 2">
    <name type="scientific">Waterburya agarophytonicola KI4</name>
    <dbReference type="NCBI Taxonomy" id="2874699"/>
    <lineage>
        <taxon>Bacteria</taxon>
        <taxon>Bacillati</taxon>
        <taxon>Cyanobacteriota</taxon>
        <taxon>Cyanophyceae</taxon>
        <taxon>Pleurocapsales</taxon>
        <taxon>Hyellaceae</taxon>
        <taxon>Waterburya</taxon>
        <taxon>Waterburya agarophytonicola</taxon>
    </lineage>
</organism>
<keyword evidence="2" id="KW-1185">Reference proteome</keyword>
<accession>A0A964FKS6</accession>
<dbReference type="EMBL" id="JADWDC010000060">
    <property type="protein sequence ID" value="MCC0178948.1"/>
    <property type="molecule type" value="Genomic_DNA"/>
</dbReference>
<protein>
    <submittedName>
        <fullName evidence="1">Uncharacterized protein</fullName>
    </submittedName>
</protein>
<proteinExistence type="predicted"/>
<dbReference type="RefSeq" id="WP_229642052.1">
    <property type="nucleotide sequence ID" value="NZ_JADWDC010000060.1"/>
</dbReference>
<dbReference type="AlphaFoldDB" id="A0A964FKS6"/>
<sequence>MTISNELEQSKYQLLDKLMDECQTTNDFQQQELAINQIVTTILRSRPLCRRFHGTPLKGVYQEIYDRAKEKLIIHLYTYLIDFNEDENFNKFKKIKQLEPNYLYQLQKQIFQQLLDDDLLKKMGLAAQNYSVNSELRTYALTELIKGIKLSGRLCRPHVSKFSSSLYPLLYEEAVTETFAYICVNIDLYDPQRGNCKFMNWVNFKLDKLVLKSYIDYQKYAQHEVSSFAGLEQIRQPVNTPDLWQILQEYLTQDPDRIFATAHIRNRPDANFSSITLAKFSGKSWEQISDLFGIPIPTLSSFYNRWCRRFSPLLKTELKKYF</sequence>